<keyword evidence="4" id="KW-1185">Reference proteome</keyword>
<comment type="caution">
    <text evidence="3">The sequence shown here is derived from an EMBL/GenBank/DDBJ whole genome shotgun (WGS) entry which is preliminary data.</text>
</comment>
<dbReference type="PANTHER" id="PTHR41252:SF1">
    <property type="entry name" value="BLR2505 PROTEIN"/>
    <property type="match status" value="1"/>
</dbReference>
<dbReference type="InterPro" id="IPR032710">
    <property type="entry name" value="NTF2-like_dom_sf"/>
</dbReference>
<sequence>MNKMMFKPMRTANLAFKGIFLLLLTSFALFSCDNNDSETLEINTDQANIQVVNTMFAAFGKGDIKGMQQTVSENTVWNYNGVSPIPYNGTYTGKEGVANFVTNIFSSVDVVSFKVNKIIAGDHNTVVVLGEETQKIKSNGKMLTQSWVQVYSVENGLITRMEEYANTALAAELFKN</sequence>
<dbReference type="Gene3D" id="3.10.450.50">
    <property type="match status" value="1"/>
</dbReference>
<evidence type="ECO:0000313" key="3">
    <source>
        <dbReference type="EMBL" id="MFN1216304.1"/>
    </source>
</evidence>
<dbReference type="Proteomes" id="UP001634154">
    <property type="component" value="Unassembled WGS sequence"/>
</dbReference>
<evidence type="ECO:0000259" key="2">
    <source>
        <dbReference type="Pfam" id="PF12680"/>
    </source>
</evidence>
<feature type="domain" description="SnoaL-like" evidence="2">
    <location>
        <begin position="53"/>
        <end position="161"/>
    </location>
</feature>
<evidence type="ECO:0000256" key="1">
    <source>
        <dbReference type="SAM" id="SignalP"/>
    </source>
</evidence>
<gene>
    <name evidence="3" type="ORF">ACKW6Q_04880</name>
</gene>
<reference evidence="3 4" key="1">
    <citation type="submission" date="2024-12" db="EMBL/GenBank/DDBJ databases">
        <title>Draft genome sequence of Chryseobacterium kwangjuense AG447.</title>
        <authorList>
            <person name="Cheptsov V.S."/>
            <person name="Belov A."/>
            <person name="Zavarzina A.G."/>
        </authorList>
    </citation>
    <scope>NUCLEOTIDE SEQUENCE [LARGE SCALE GENOMIC DNA]</scope>
    <source>
        <strain evidence="3 4">AG447</strain>
    </source>
</reference>
<protein>
    <submittedName>
        <fullName evidence="3">Nuclear transport factor 2 family protein</fullName>
    </submittedName>
</protein>
<organism evidence="3 4">
    <name type="scientific">Chryseobacterium kwangjuense</name>
    <dbReference type="NCBI Taxonomy" id="267125"/>
    <lineage>
        <taxon>Bacteria</taxon>
        <taxon>Pseudomonadati</taxon>
        <taxon>Bacteroidota</taxon>
        <taxon>Flavobacteriia</taxon>
        <taxon>Flavobacteriales</taxon>
        <taxon>Weeksellaceae</taxon>
        <taxon>Chryseobacterium group</taxon>
        <taxon>Chryseobacterium</taxon>
    </lineage>
</organism>
<dbReference type="RefSeq" id="WP_409355922.1">
    <property type="nucleotide sequence ID" value="NZ_JBJXVJ010000001.1"/>
</dbReference>
<feature type="signal peptide" evidence="1">
    <location>
        <begin position="1"/>
        <end position="31"/>
    </location>
</feature>
<proteinExistence type="predicted"/>
<accession>A0ABW9JZ12</accession>
<name>A0ABW9JZ12_9FLAO</name>
<dbReference type="EMBL" id="JBJXVJ010000001">
    <property type="protein sequence ID" value="MFN1216304.1"/>
    <property type="molecule type" value="Genomic_DNA"/>
</dbReference>
<dbReference type="SUPFAM" id="SSF54427">
    <property type="entry name" value="NTF2-like"/>
    <property type="match status" value="1"/>
</dbReference>
<dbReference type="PROSITE" id="PS51257">
    <property type="entry name" value="PROKAR_LIPOPROTEIN"/>
    <property type="match status" value="1"/>
</dbReference>
<dbReference type="PANTHER" id="PTHR41252">
    <property type="entry name" value="BLR2505 PROTEIN"/>
    <property type="match status" value="1"/>
</dbReference>
<keyword evidence="1" id="KW-0732">Signal</keyword>
<feature type="chain" id="PRO_5045106142" evidence="1">
    <location>
        <begin position="32"/>
        <end position="176"/>
    </location>
</feature>
<dbReference type="InterPro" id="IPR037401">
    <property type="entry name" value="SnoaL-like"/>
</dbReference>
<dbReference type="Pfam" id="PF12680">
    <property type="entry name" value="SnoaL_2"/>
    <property type="match status" value="1"/>
</dbReference>
<evidence type="ECO:0000313" key="4">
    <source>
        <dbReference type="Proteomes" id="UP001634154"/>
    </source>
</evidence>